<organism evidence="2 3">
    <name type="scientific">Halobium salinum</name>
    <dbReference type="NCBI Taxonomy" id="1364940"/>
    <lineage>
        <taxon>Archaea</taxon>
        <taxon>Methanobacteriati</taxon>
        <taxon>Methanobacteriota</taxon>
        <taxon>Stenosarchaea group</taxon>
        <taxon>Halobacteria</taxon>
        <taxon>Halobacteriales</taxon>
        <taxon>Haloferacaceae</taxon>
        <taxon>Halobium</taxon>
    </lineage>
</organism>
<evidence type="ECO:0000256" key="1">
    <source>
        <dbReference type="SAM" id="MobiDB-lite"/>
    </source>
</evidence>
<dbReference type="RefSeq" id="WP_267622788.1">
    <property type="nucleotide sequence ID" value="NZ_JAODIW010000006.1"/>
</dbReference>
<sequence>MNGDNEENEVMVDSWLTGTALMKALIRLHREMDDGPARDLIYEEIRATAVGFVAVPRPNERPSVDASVEEMIEIHESMWHQHKDIARYTRLRIAEELGAFEQSVESESTDDRFDPSGLSDDELQYLHEMGDTPIRSTIEDSLAEDE</sequence>
<reference evidence="2 3" key="1">
    <citation type="journal article" date="2019" name="Int. J. Syst. Evol. Microbiol.">
        <title>The Global Catalogue of Microorganisms (GCM) 10K type strain sequencing project: providing services to taxonomists for standard genome sequencing and annotation.</title>
        <authorList>
            <consortium name="The Broad Institute Genomics Platform"/>
            <consortium name="The Broad Institute Genome Sequencing Center for Infectious Disease"/>
            <person name="Wu L."/>
            <person name="Ma J."/>
        </authorList>
    </citation>
    <scope>NUCLEOTIDE SEQUENCE [LARGE SCALE GENOMIC DNA]</scope>
    <source>
        <strain evidence="2 3">CGMCC 1.12553</strain>
    </source>
</reference>
<proteinExistence type="predicted"/>
<dbReference type="AlphaFoldDB" id="A0ABD5PF64"/>
<feature type="region of interest" description="Disordered" evidence="1">
    <location>
        <begin position="100"/>
        <end position="146"/>
    </location>
</feature>
<keyword evidence="3" id="KW-1185">Reference proteome</keyword>
<comment type="caution">
    <text evidence="2">The sequence shown here is derived from an EMBL/GenBank/DDBJ whole genome shotgun (WGS) entry which is preliminary data.</text>
</comment>
<protein>
    <submittedName>
        <fullName evidence="2">Uncharacterized protein</fullName>
    </submittedName>
</protein>
<dbReference type="EMBL" id="JBHSDS010000008">
    <property type="protein sequence ID" value="MFC4359307.1"/>
    <property type="molecule type" value="Genomic_DNA"/>
</dbReference>
<gene>
    <name evidence="2" type="ORF">ACFO0N_15280</name>
</gene>
<evidence type="ECO:0000313" key="3">
    <source>
        <dbReference type="Proteomes" id="UP001595921"/>
    </source>
</evidence>
<dbReference type="Proteomes" id="UP001595921">
    <property type="component" value="Unassembled WGS sequence"/>
</dbReference>
<accession>A0ABD5PF64</accession>
<name>A0ABD5PF64_9EURY</name>
<evidence type="ECO:0000313" key="2">
    <source>
        <dbReference type="EMBL" id="MFC4359307.1"/>
    </source>
</evidence>